<dbReference type="Proteomes" id="UP000555103">
    <property type="component" value="Unassembled WGS sequence"/>
</dbReference>
<reference evidence="2 3" key="1">
    <citation type="submission" date="2020-08" db="EMBL/GenBank/DDBJ databases">
        <title>Genomic Encyclopedia of Type Strains, Phase IV (KMG-IV): sequencing the most valuable type-strain genomes for metagenomic binning, comparative biology and taxonomic classification.</title>
        <authorList>
            <person name="Goeker M."/>
        </authorList>
    </citation>
    <scope>NUCLEOTIDE SEQUENCE [LARGE SCALE GENOMIC DNA]</scope>
    <source>
        <strain evidence="2 3">DSM 104969</strain>
    </source>
</reference>
<evidence type="ECO:0000256" key="1">
    <source>
        <dbReference type="SAM" id="Phobius"/>
    </source>
</evidence>
<gene>
    <name evidence="2" type="ORF">GGR21_000760</name>
</gene>
<sequence length="78" mass="8743">MTIIILSVISAALALLCLYLILYVYLTNKMLESKDLIIMELQQRVGLEKKISGDTIIYEVTKRLKEAIAAISEETPGK</sequence>
<dbReference type="AlphaFoldDB" id="A0A840CT14"/>
<keyword evidence="1" id="KW-0472">Membrane</keyword>
<keyword evidence="1" id="KW-1133">Transmembrane helix</keyword>
<keyword evidence="2" id="KW-0540">Nuclease</keyword>
<feature type="transmembrane region" description="Helical" evidence="1">
    <location>
        <begin position="6"/>
        <end position="26"/>
    </location>
</feature>
<dbReference type="EMBL" id="JACIEP010000002">
    <property type="protein sequence ID" value="MBB4034873.1"/>
    <property type="molecule type" value="Genomic_DNA"/>
</dbReference>
<proteinExistence type="predicted"/>
<keyword evidence="2" id="KW-0255">Endonuclease</keyword>
<dbReference type="GO" id="GO:0004519">
    <property type="term" value="F:endonuclease activity"/>
    <property type="evidence" value="ECO:0007669"/>
    <property type="project" value="UniProtKB-KW"/>
</dbReference>
<protein>
    <submittedName>
        <fullName evidence="2">Putative Holliday junction resolvase-like endonuclease</fullName>
    </submittedName>
</protein>
<evidence type="ECO:0000313" key="3">
    <source>
        <dbReference type="Proteomes" id="UP000555103"/>
    </source>
</evidence>
<keyword evidence="1" id="KW-0812">Transmembrane</keyword>
<keyword evidence="2" id="KW-0378">Hydrolase</keyword>
<organism evidence="2 3">
    <name type="scientific">Dysgonomonas hofstadii</name>
    <dbReference type="NCBI Taxonomy" id="637886"/>
    <lineage>
        <taxon>Bacteria</taxon>
        <taxon>Pseudomonadati</taxon>
        <taxon>Bacteroidota</taxon>
        <taxon>Bacteroidia</taxon>
        <taxon>Bacteroidales</taxon>
        <taxon>Dysgonomonadaceae</taxon>
        <taxon>Dysgonomonas</taxon>
    </lineage>
</organism>
<dbReference type="RefSeq" id="WP_183305809.1">
    <property type="nucleotide sequence ID" value="NZ_JACIEP010000002.1"/>
</dbReference>
<comment type="caution">
    <text evidence="2">The sequence shown here is derived from an EMBL/GenBank/DDBJ whole genome shotgun (WGS) entry which is preliminary data.</text>
</comment>
<evidence type="ECO:0000313" key="2">
    <source>
        <dbReference type="EMBL" id="MBB4034873.1"/>
    </source>
</evidence>
<keyword evidence="3" id="KW-1185">Reference proteome</keyword>
<accession>A0A840CT14</accession>
<name>A0A840CT14_9BACT</name>